<feature type="region of interest" description="Disordered" evidence="2">
    <location>
        <begin position="128"/>
        <end position="200"/>
    </location>
</feature>
<keyword evidence="3" id="KW-0732">Signal</keyword>
<dbReference type="WBParaSite" id="jg23522">
    <property type="protein sequence ID" value="jg23522"/>
    <property type="gene ID" value="jg23522"/>
</dbReference>
<organism evidence="5 6">
    <name type="scientific">Ditylenchus dipsaci</name>
    <dbReference type="NCBI Taxonomy" id="166011"/>
    <lineage>
        <taxon>Eukaryota</taxon>
        <taxon>Metazoa</taxon>
        <taxon>Ecdysozoa</taxon>
        <taxon>Nematoda</taxon>
        <taxon>Chromadorea</taxon>
        <taxon>Rhabditida</taxon>
        <taxon>Tylenchina</taxon>
        <taxon>Tylenchomorpha</taxon>
        <taxon>Sphaerularioidea</taxon>
        <taxon>Anguinidae</taxon>
        <taxon>Anguininae</taxon>
        <taxon>Ditylenchus</taxon>
    </lineage>
</organism>
<evidence type="ECO:0000256" key="2">
    <source>
        <dbReference type="SAM" id="MobiDB-lite"/>
    </source>
</evidence>
<feature type="compositionally biased region" description="Pro residues" evidence="2">
    <location>
        <begin position="181"/>
        <end position="200"/>
    </location>
</feature>
<feature type="domain" description="ShKT" evidence="4">
    <location>
        <begin position="460"/>
        <end position="496"/>
    </location>
</feature>
<feature type="region of interest" description="Disordered" evidence="2">
    <location>
        <begin position="234"/>
        <end position="256"/>
    </location>
</feature>
<dbReference type="InterPro" id="IPR003582">
    <property type="entry name" value="ShKT_dom"/>
</dbReference>
<protein>
    <submittedName>
        <fullName evidence="6">ShKT domain-containing protein</fullName>
    </submittedName>
</protein>
<feature type="compositionally biased region" description="Polar residues" evidence="2">
    <location>
        <begin position="148"/>
        <end position="160"/>
    </location>
</feature>
<dbReference type="PROSITE" id="PS51670">
    <property type="entry name" value="SHKT"/>
    <property type="match status" value="1"/>
</dbReference>
<sequence length="605" mass="66475">MFGLVSRQKLALLTFLLILLHSLLNSTIVLAIGNKPSVSRKGKIVAENSPSAAVHKFIYNNEKICGDMFGHKGWLPAHKKCDIQCITGVHICQMPEEPSKASIQRCLILPEECQERLKQVINDFNLTNSTNFSAGSPPSIRPHPSGPSRRTFTSSLPSSNRLKETRNGVVGPPSSRSIMPPAIPVPLPPSPAGLPPSTTPPPNDHFLVPLSTDGVLLPLPEIVLSSSTFPPLAPPSWRPGKSKQKAFTSPPPKHQQQNYEHIVEPLTATTSTVTLPSSTTASIDSMDDIFDTLSNPSMWTEEPRSPYGSSSAVVTGSEEGYSFERHNSVVISPPSQTKYNVPAKVNEQSAEVEGSHVHIFGPPYSPTQGGVVLPTSSILPNMYSSLNEVKEMARKSKVNPNKNNAMAVQRAASTVEQIDLSTELNTKQKSGKPEKPWWTWRQVASKLKNKPFYVQESGVVLDRSIRCCEWALNGLCDRSWQRIRQLCPKSCGTVVCSSADGALSCNRMIDVDVIDCYEKRSRSKAFGTINLSSSHNETSENSSRERFQVFQPSAFQSTSPSDSASTKETFSKLVDENSFLKVFAVEDEIKRFNKLNTNQNFKTNV</sequence>
<evidence type="ECO:0000256" key="1">
    <source>
        <dbReference type="PROSITE-ProRule" id="PRU01005"/>
    </source>
</evidence>
<name>A0A915DTL3_9BILA</name>
<feature type="chain" id="PRO_5037609126" evidence="3">
    <location>
        <begin position="32"/>
        <end position="605"/>
    </location>
</feature>
<keyword evidence="5" id="KW-1185">Reference proteome</keyword>
<dbReference type="Proteomes" id="UP000887574">
    <property type="component" value="Unplaced"/>
</dbReference>
<evidence type="ECO:0000259" key="4">
    <source>
        <dbReference type="PROSITE" id="PS51670"/>
    </source>
</evidence>
<dbReference type="AlphaFoldDB" id="A0A915DTL3"/>
<dbReference type="Pfam" id="PF01549">
    <property type="entry name" value="ShK"/>
    <property type="match status" value="1"/>
</dbReference>
<comment type="caution">
    <text evidence="1">Lacks conserved residue(s) required for the propagation of feature annotation.</text>
</comment>
<reference evidence="6" key="1">
    <citation type="submission" date="2022-11" db="UniProtKB">
        <authorList>
            <consortium name="WormBaseParasite"/>
        </authorList>
    </citation>
    <scope>IDENTIFICATION</scope>
</reference>
<accession>A0A915DTL3</accession>
<evidence type="ECO:0000256" key="3">
    <source>
        <dbReference type="SAM" id="SignalP"/>
    </source>
</evidence>
<evidence type="ECO:0000313" key="6">
    <source>
        <dbReference type="WBParaSite" id="jg23522"/>
    </source>
</evidence>
<evidence type="ECO:0000313" key="5">
    <source>
        <dbReference type="Proteomes" id="UP000887574"/>
    </source>
</evidence>
<feature type="signal peptide" evidence="3">
    <location>
        <begin position="1"/>
        <end position="31"/>
    </location>
</feature>
<proteinExistence type="predicted"/>